<dbReference type="Gene3D" id="3.60.130.10">
    <property type="entry name" value="Clavaminate synthase-like"/>
    <property type="match status" value="1"/>
</dbReference>
<dbReference type="Proteomes" id="UP001238450">
    <property type="component" value="Unassembled WGS sequence"/>
</dbReference>
<reference evidence="3 4" key="1">
    <citation type="submission" date="2023-07" db="EMBL/GenBank/DDBJ databases">
        <title>Genomic Encyclopedia of Type Strains, Phase IV (KMG-IV): sequencing the most valuable type-strain genomes for metagenomic binning, comparative biology and taxonomic classification.</title>
        <authorList>
            <person name="Goeker M."/>
        </authorList>
    </citation>
    <scope>NUCLEOTIDE SEQUENCE [LARGE SCALE GENOMIC DNA]</scope>
    <source>
        <strain evidence="3 4">DSM 46876</strain>
    </source>
</reference>
<dbReference type="RefSeq" id="WP_307250200.1">
    <property type="nucleotide sequence ID" value="NZ_JAUSUV010000001.1"/>
</dbReference>
<comment type="caution">
    <text evidence="3">The sequence shown here is derived from an EMBL/GenBank/DDBJ whole genome shotgun (WGS) entry which is preliminary data.</text>
</comment>
<gene>
    <name evidence="3" type="ORF">J2Z48_000244</name>
</gene>
<evidence type="ECO:0000313" key="3">
    <source>
        <dbReference type="EMBL" id="MDQ0416086.1"/>
    </source>
</evidence>
<dbReference type="InterPro" id="IPR003819">
    <property type="entry name" value="TauD/TfdA-like"/>
</dbReference>
<evidence type="ECO:0000256" key="1">
    <source>
        <dbReference type="ARBA" id="ARBA00023002"/>
    </source>
</evidence>
<dbReference type="EMBL" id="JAUSUV010000001">
    <property type="protein sequence ID" value="MDQ0416086.1"/>
    <property type="molecule type" value="Genomic_DNA"/>
</dbReference>
<keyword evidence="1" id="KW-0560">Oxidoreductase</keyword>
<dbReference type="InterPro" id="IPR042098">
    <property type="entry name" value="TauD-like_sf"/>
</dbReference>
<feature type="domain" description="TauD/TfdA-like" evidence="2">
    <location>
        <begin position="121"/>
        <end position="309"/>
    </location>
</feature>
<evidence type="ECO:0000259" key="2">
    <source>
        <dbReference type="Pfam" id="PF02668"/>
    </source>
</evidence>
<name>A0AAJ1TJX2_9BACL</name>
<proteinExistence type="predicted"/>
<dbReference type="AlphaFoldDB" id="A0AAJ1TJX2"/>
<dbReference type="GO" id="GO:0016491">
    <property type="term" value="F:oxidoreductase activity"/>
    <property type="evidence" value="ECO:0007669"/>
    <property type="project" value="UniProtKB-KW"/>
</dbReference>
<protein>
    <recommendedName>
        <fullName evidence="2">TauD/TfdA-like domain-containing protein</fullName>
    </recommendedName>
</protein>
<sequence length="343" mass="39288">MNAYHIFTDEQLNELSLSLSSFSTISPYTDASRFEETMIHAVKNGLLPTFFMELCERIRSDRANGLHVHVLKNCPVDLEVPDLDHDDPVNDKYRLKKTFLGEAFLGVFAYLLKTPLLSYASRNNGDFFTDVVSINRFKGKRTGFTDGDLIFHNDRSSHPVRADYITLLGVRCPSNDLVYTTYVDGQDMMGHLTPEQIQVLSEDWYFTEVDDLTKEKVKDWEKSSTHAILNDGMICFQDTLTQPVDDAPIEAVKALLAFKDAITKSPKTRHRLEYGDLFVFANQFGLHNRERIEVNNPEDTAKRWLLKTYTFRDHAVADTFEDYWVNGVYGCVSDKPKVKEGNV</sequence>
<keyword evidence="4" id="KW-1185">Reference proteome</keyword>
<dbReference type="SUPFAM" id="SSF51197">
    <property type="entry name" value="Clavaminate synthase-like"/>
    <property type="match status" value="1"/>
</dbReference>
<organism evidence="3 4">
    <name type="scientific">Croceifilum oryzae</name>
    <dbReference type="NCBI Taxonomy" id="1553429"/>
    <lineage>
        <taxon>Bacteria</taxon>
        <taxon>Bacillati</taxon>
        <taxon>Bacillota</taxon>
        <taxon>Bacilli</taxon>
        <taxon>Bacillales</taxon>
        <taxon>Thermoactinomycetaceae</taxon>
        <taxon>Croceifilum</taxon>
    </lineage>
</organism>
<dbReference type="Pfam" id="PF02668">
    <property type="entry name" value="TauD"/>
    <property type="match status" value="1"/>
</dbReference>
<evidence type="ECO:0000313" key="4">
    <source>
        <dbReference type="Proteomes" id="UP001238450"/>
    </source>
</evidence>
<accession>A0AAJ1TJX2</accession>